<keyword evidence="1 3" id="KW-0378">Hydrolase</keyword>
<comment type="caution">
    <text evidence="3">The sequence shown here is derived from an EMBL/GenBank/DDBJ whole genome shotgun (WGS) entry which is preliminary data.</text>
</comment>
<dbReference type="GO" id="GO:0016020">
    <property type="term" value="C:membrane"/>
    <property type="evidence" value="ECO:0007669"/>
    <property type="project" value="TreeGrafter"/>
</dbReference>
<evidence type="ECO:0000256" key="1">
    <source>
        <dbReference type="ARBA" id="ARBA00022801"/>
    </source>
</evidence>
<sequence>MEIDLVTQSGWIEANGTRFYYEAQGTGEPLLLIHGINLDTRMWERQAAVFAQTYRVIRFDLRGMGRTPIGEGPYTLYGDARAVLEGLGVKRAHVVGLSFGGTVAQEFALAWPEMVKRLVLVSSGLLGHPRSERRQRDAGRLAELFESGTREEAVELTARMWFDGPDHPVNSEAGEAREGFRQMTAHAYSLPPVTQMPAWLSPLPKDWLEEIQAPTLVIAGGRDYEDFLQIADELAARIPGAEKAVLEASAHIPPMDQPEAFNRLVLDFLGRK</sequence>
<accession>A0A9X3TSP1</accession>
<dbReference type="InterPro" id="IPR000073">
    <property type="entry name" value="AB_hydrolase_1"/>
</dbReference>
<dbReference type="Gene3D" id="3.40.50.1820">
    <property type="entry name" value="alpha/beta hydrolase"/>
    <property type="match status" value="1"/>
</dbReference>
<dbReference type="InterPro" id="IPR000639">
    <property type="entry name" value="Epox_hydrolase-like"/>
</dbReference>
<proteinExistence type="predicted"/>
<evidence type="ECO:0000313" key="4">
    <source>
        <dbReference type="Proteomes" id="UP001151071"/>
    </source>
</evidence>
<dbReference type="InterPro" id="IPR050266">
    <property type="entry name" value="AB_hydrolase_sf"/>
</dbReference>
<dbReference type="PANTHER" id="PTHR43798:SF31">
    <property type="entry name" value="AB HYDROLASE SUPERFAMILY PROTEIN YCLE"/>
    <property type="match status" value="1"/>
</dbReference>
<dbReference type="PANTHER" id="PTHR43798">
    <property type="entry name" value="MONOACYLGLYCEROL LIPASE"/>
    <property type="match status" value="1"/>
</dbReference>
<evidence type="ECO:0000313" key="3">
    <source>
        <dbReference type="EMBL" id="MDA5109223.1"/>
    </source>
</evidence>
<dbReference type="PRINTS" id="PR00111">
    <property type="entry name" value="ABHYDROLASE"/>
</dbReference>
<name>A0A9X3TSP1_9BACL</name>
<dbReference type="PRINTS" id="PR00412">
    <property type="entry name" value="EPOXHYDRLASE"/>
</dbReference>
<dbReference type="Pfam" id="PF12697">
    <property type="entry name" value="Abhydrolase_6"/>
    <property type="match status" value="1"/>
</dbReference>
<protein>
    <submittedName>
        <fullName evidence="3">Alpha/beta fold hydrolase</fullName>
    </submittedName>
</protein>
<reference evidence="3" key="1">
    <citation type="submission" date="2022-12" db="EMBL/GenBank/DDBJ databases">
        <title>Draft genome sequence of the thermophilic strain Brevibacillus thermoruber HT42, isolated from Los Humeros, Puebla, Mexico, with biotechnological potential.</title>
        <authorList>
            <person name="Lara Sanchez J."/>
            <person name="Solis Palacios R."/>
            <person name="Bustos Baena A.S."/>
            <person name="Ruz Baez A.E."/>
            <person name="Espinosa Luna G."/>
            <person name="Oliart Ros R.M."/>
        </authorList>
    </citation>
    <scope>NUCLEOTIDE SEQUENCE</scope>
    <source>
        <strain evidence="3">HT42</strain>
    </source>
</reference>
<gene>
    <name evidence="3" type="ORF">O3V59_12685</name>
</gene>
<dbReference type="RefSeq" id="WP_029098534.1">
    <property type="nucleotide sequence ID" value="NZ_JAPYYP010000014.1"/>
</dbReference>
<organism evidence="3 4">
    <name type="scientific">Brevibacillus thermoruber</name>
    <dbReference type="NCBI Taxonomy" id="33942"/>
    <lineage>
        <taxon>Bacteria</taxon>
        <taxon>Bacillati</taxon>
        <taxon>Bacillota</taxon>
        <taxon>Bacilli</taxon>
        <taxon>Bacillales</taxon>
        <taxon>Paenibacillaceae</taxon>
        <taxon>Brevibacillus</taxon>
    </lineage>
</organism>
<dbReference type="EMBL" id="JAPYYP010000014">
    <property type="protein sequence ID" value="MDA5109223.1"/>
    <property type="molecule type" value="Genomic_DNA"/>
</dbReference>
<evidence type="ECO:0000259" key="2">
    <source>
        <dbReference type="Pfam" id="PF12697"/>
    </source>
</evidence>
<dbReference type="InterPro" id="IPR029058">
    <property type="entry name" value="AB_hydrolase_fold"/>
</dbReference>
<dbReference type="Proteomes" id="UP001151071">
    <property type="component" value="Unassembled WGS sequence"/>
</dbReference>
<dbReference type="SUPFAM" id="SSF53474">
    <property type="entry name" value="alpha/beta-Hydrolases"/>
    <property type="match status" value="1"/>
</dbReference>
<keyword evidence="4" id="KW-1185">Reference proteome</keyword>
<dbReference type="AlphaFoldDB" id="A0A9X3TSP1"/>
<dbReference type="GO" id="GO:0016787">
    <property type="term" value="F:hydrolase activity"/>
    <property type="evidence" value="ECO:0007669"/>
    <property type="project" value="UniProtKB-KW"/>
</dbReference>
<feature type="domain" description="AB hydrolase-1" evidence="2">
    <location>
        <begin position="30"/>
        <end position="263"/>
    </location>
</feature>